<accession>A0A0G4HV47</accession>
<keyword evidence="1" id="KW-0732">Signal</keyword>
<sequence length="553" mass="60471">MSNAVFATIILLTFSISEGFLLRPRALPSFGSPSVSVSSCLCLGGHTAQKKPRLCVIDEKPETGNLIASLPVIDAVKQQACNPAGFASYLERGKALPVAYATVTMEQCFDEEALRGACSAGFSHETAARTQKAVMRLLRILCKRPYLQERVSQEKDLQTLRAFFGDQLRDSDRLALIYVAHLLREWRFLPKTRSPPGSAMQMYLFRPPYLRYCPLSNRTAVGRDASTVVVSVSSSCIFMKDPDAARRLSLALFANFCPDVCILIADDLAALNNRIFQKAGKAGSRSLEFARKDGDKMEEMIKAAVDELVPSNHRSRVTVMRLGQFSKILDGLVSNENFSPEEASAGPFEEVSKGRVISDIDLSFCEAIRNTTDTDVSDQVDAVSANFAAQRAPDRKIMTEWKPKRLEKTRENFRKYIAADASIFLYGATAPVNGVLKHFPLMIYTCDTQLAKTDVGTAGSGCDNSVLPGGKEKGKKVFATNSVVRLLEKIRSGDGVWGWLKKKIEEAGPRRMASPGVITLDVAVWGGGRVEEGAADDCCNNTLPLDSAAPSLN</sequence>
<reference evidence="2" key="1">
    <citation type="submission" date="2014-11" db="EMBL/GenBank/DDBJ databases">
        <authorList>
            <person name="Otto D Thomas"/>
            <person name="Naeem Raeece"/>
        </authorList>
    </citation>
    <scope>NUCLEOTIDE SEQUENCE</scope>
</reference>
<gene>
    <name evidence="2" type="ORF">Cvel_32131</name>
</gene>
<dbReference type="EMBL" id="CDMZ01004000">
    <property type="protein sequence ID" value="CEM48341.1"/>
    <property type="molecule type" value="Genomic_DNA"/>
</dbReference>
<dbReference type="VEuPathDB" id="CryptoDB:Cvel_32131"/>
<dbReference type="AlphaFoldDB" id="A0A0G4HV47"/>
<organism evidence="2">
    <name type="scientific">Chromera velia CCMP2878</name>
    <dbReference type="NCBI Taxonomy" id="1169474"/>
    <lineage>
        <taxon>Eukaryota</taxon>
        <taxon>Sar</taxon>
        <taxon>Alveolata</taxon>
        <taxon>Colpodellida</taxon>
        <taxon>Chromeraceae</taxon>
        <taxon>Chromera</taxon>
    </lineage>
</organism>
<proteinExistence type="predicted"/>
<evidence type="ECO:0000256" key="1">
    <source>
        <dbReference type="SAM" id="SignalP"/>
    </source>
</evidence>
<protein>
    <submittedName>
        <fullName evidence="2">Uncharacterized protein</fullName>
    </submittedName>
</protein>
<feature type="signal peptide" evidence="1">
    <location>
        <begin position="1"/>
        <end position="19"/>
    </location>
</feature>
<name>A0A0G4HV47_9ALVE</name>
<feature type="chain" id="PRO_5005191999" evidence="1">
    <location>
        <begin position="20"/>
        <end position="553"/>
    </location>
</feature>
<evidence type="ECO:0000313" key="2">
    <source>
        <dbReference type="EMBL" id="CEM48341.1"/>
    </source>
</evidence>